<keyword evidence="3" id="KW-1185">Reference proteome</keyword>
<sequence length="127" mass="14318">MIANFVIKETVPTLKSDLILFISKGCALSPLVAPSWVALPGPAPLGCCASCMWWSKGIKKLSSHGNICLKRMGELDTKPFLEAMKKRYNEEEVEGQKSELCSLWEWYLKDPNWHTFKVIMLDGKEKG</sequence>
<dbReference type="Pfam" id="PF03469">
    <property type="entry name" value="XH"/>
    <property type="match status" value="1"/>
</dbReference>
<reference evidence="2 3" key="1">
    <citation type="submission" date="2024-01" db="EMBL/GenBank/DDBJ databases">
        <title>The genomes of 5 underutilized Papilionoideae crops provide insights into root nodulation and disease resistance.</title>
        <authorList>
            <person name="Yuan L."/>
        </authorList>
    </citation>
    <scope>NUCLEOTIDE SEQUENCE [LARGE SCALE GENOMIC DNA]</scope>
    <source>
        <strain evidence="2">LY-2023</strain>
        <tissue evidence="2">Leaf</tissue>
    </source>
</reference>
<evidence type="ECO:0000313" key="2">
    <source>
        <dbReference type="EMBL" id="KAK7285221.1"/>
    </source>
</evidence>
<dbReference type="EMBL" id="JAYKXN010000005">
    <property type="protein sequence ID" value="KAK7285221.1"/>
    <property type="molecule type" value="Genomic_DNA"/>
</dbReference>
<evidence type="ECO:0000313" key="3">
    <source>
        <dbReference type="Proteomes" id="UP001359559"/>
    </source>
</evidence>
<accession>A0AAN9ISD3</accession>
<dbReference type="Proteomes" id="UP001359559">
    <property type="component" value="Unassembled WGS sequence"/>
</dbReference>
<gene>
    <name evidence="2" type="ORF">RJT34_19983</name>
</gene>
<comment type="caution">
    <text evidence="2">The sequence shown here is derived from an EMBL/GenBank/DDBJ whole genome shotgun (WGS) entry which is preliminary data.</text>
</comment>
<evidence type="ECO:0000259" key="1">
    <source>
        <dbReference type="Pfam" id="PF03469"/>
    </source>
</evidence>
<proteinExistence type="predicted"/>
<dbReference type="GO" id="GO:0080188">
    <property type="term" value="P:gene silencing by siRNA-directed DNA methylation"/>
    <property type="evidence" value="ECO:0007669"/>
    <property type="project" value="InterPro"/>
</dbReference>
<dbReference type="InterPro" id="IPR005379">
    <property type="entry name" value="FDM1-5/IDN2_XH"/>
</dbReference>
<dbReference type="PANTHER" id="PTHR21596">
    <property type="entry name" value="RIBONUCLEASE P SUBUNIT P38"/>
    <property type="match status" value="1"/>
</dbReference>
<name>A0AAN9ISD3_CLITE</name>
<dbReference type="AlphaFoldDB" id="A0AAN9ISD3"/>
<dbReference type="InterPro" id="IPR045177">
    <property type="entry name" value="FDM1-5/IDN2"/>
</dbReference>
<organism evidence="2 3">
    <name type="scientific">Clitoria ternatea</name>
    <name type="common">Butterfly pea</name>
    <dbReference type="NCBI Taxonomy" id="43366"/>
    <lineage>
        <taxon>Eukaryota</taxon>
        <taxon>Viridiplantae</taxon>
        <taxon>Streptophyta</taxon>
        <taxon>Embryophyta</taxon>
        <taxon>Tracheophyta</taxon>
        <taxon>Spermatophyta</taxon>
        <taxon>Magnoliopsida</taxon>
        <taxon>eudicotyledons</taxon>
        <taxon>Gunneridae</taxon>
        <taxon>Pentapetalae</taxon>
        <taxon>rosids</taxon>
        <taxon>fabids</taxon>
        <taxon>Fabales</taxon>
        <taxon>Fabaceae</taxon>
        <taxon>Papilionoideae</taxon>
        <taxon>50 kb inversion clade</taxon>
        <taxon>NPAAA clade</taxon>
        <taxon>indigoferoid/millettioid clade</taxon>
        <taxon>Phaseoleae</taxon>
        <taxon>Clitoria</taxon>
    </lineage>
</organism>
<dbReference type="PANTHER" id="PTHR21596:SF77">
    <property type="entry name" value="XH_XS DOMAIN PROTEIN"/>
    <property type="match status" value="1"/>
</dbReference>
<feature type="domain" description="Factor of DNA methylation 1-5/IDN2" evidence="1">
    <location>
        <begin position="70"/>
        <end position="126"/>
    </location>
</feature>
<protein>
    <recommendedName>
        <fullName evidence="1">Factor of DNA methylation 1-5/IDN2 domain-containing protein</fullName>
    </recommendedName>
</protein>